<dbReference type="InterPro" id="IPR002698">
    <property type="entry name" value="FTHF_cligase"/>
</dbReference>
<keyword evidence="7" id="KW-0479">Metal-binding</keyword>
<dbReference type="EMBL" id="SOZI01000008">
    <property type="protein sequence ID" value="TNY23806.1"/>
    <property type="molecule type" value="Genomic_DNA"/>
</dbReference>
<dbReference type="NCBIfam" id="TIGR02727">
    <property type="entry name" value="MTHFS_bact"/>
    <property type="match status" value="1"/>
</dbReference>
<keyword evidence="3 6" id="KW-0067">ATP-binding</keyword>
<sequence>MAPGVQSGTAVVQAKKLLRRAISSRLSALPAHQVQQESQAVVAHLLSSPHYSAAASISVYLSTPQAEVHTDDIIRHALRHGKRIYVPYCPVEDKTTMRMLRLRDERHLDGLGMNRWGIREVDPKEAELLEDADAPTSPGLDLILVPGLAFDPLRRRLGHGRGYYDRYMTACMDYPRRFGKPAPRTVALALREQMVQEGEEIPLNEWDRLVDVLVTPDGEIK</sequence>
<dbReference type="SUPFAM" id="SSF100950">
    <property type="entry name" value="NagB/RpiA/CoA transferase-like"/>
    <property type="match status" value="1"/>
</dbReference>
<dbReference type="GO" id="GO:0009396">
    <property type="term" value="P:folic acid-containing compound biosynthetic process"/>
    <property type="evidence" value="ECO:0007669"/>
    <property type="project" value="TreeGrafter"/>
</dbReference>
<evidence type="ECO:0000256" key="6">
    <source>
        <dbReference type="PIRSR" id="PIRSR006806-1"/>
    </source>
</evidence>
<keyword evidence="9" id="KW-1185">Reference proteome</keyword>
<dbReference type="EC" id="6.3.3.2" evidence="5 7"/>
<dbReference type="OrthoDB" id="2015992at2759"/>
<feature type="binding site" evidence="6">
    <location>
        <begin position="156"/>
        <end position="164"/>
    </location>
    <ligand>
        <name>ATP</name>
        <dbReference type="ChEBI" id="CHEBI:30616"/>
    </ligand>
</feature>
<name>A0A5C5G5P6_9BASI</name>
<feature type="binding site" evidence="6">
    <location>
        <position position="61"/>
    </location>
    <ligand>
        <name>substrate</name>
    </ligand>
</feature>
<protein>
    <recommendedName>
        <fullName evidence="5 7">5-formyltetrahydrofolate cyclo-ligase</fullName>
        <ecNumber evidence="5 7">6.3.3.2</ecNumber>
    </recommendedName>
</protein>
<evidence type="ECO:0000256" key="2">
    <source>
        <dbReference type="ARBA" id="ARBA00022741"/>
    </source>
</evidence>
<evidence type="ECO:0000256" key="5">
    <source>
        <dbReference type="ARBA" id="ARBA00038966"/>
    </source>
</evidence>
<comment type="caution">
    <text evidence="8">The sequence shown here is derived from an EMBL/GenBank/DDBJ whole genome shotgun (WGS) entry which is preliminary data.</text>
</comment>
<dbReference type="Proteomes" id="UP000311382">
    <property type="component" value="Unassembled WGS sequence"/>
</dbReference>
<evidence type="ECO:0000313" key="9">
    <source>
        <dbReference type="Proteomes" id="UP000311382"/>
    </source>
</evidence>
<comment type="catalytic activity">
    <reaction evidence="4 7">
        <text>(6S)-5-formyl-5,6,7,8-tetrahydrofolate + ATP = (6R)-5,10-methenyltetrahydrofolate + ADP + phosphate</text>
        <dbReference type="Rhea" id="RHEA:10488"/>
        <dbReference type="ChEBI" id="CHEBI:30616"/>
        <dbReference type="ChEBI" id="CHEBI:43474"/>
        <dbReference type="ChEBI" id="CHEBI:57455"/>
        <dbReference type="ChEBI" id="CHEBI:57457"/>
        <dbReference type="ChEBI" id="CHEBI:456216"/>
        <dbReference type="EC" id="6.3.3.2"/>
    </reaction>
</comment>
<dbReference type="STRING" id="5288.A0A5C5G5P6"/>
<feature type="binding site" evidence="6">
    <location>
        <begin position="15"/>
        <end position="19"/>
    </location>
    <ligand>
        <name>ATP</name>
        <dbReference type="ChEBI" id="CHEBI:30616"/>
    </ligand>
</feature>
<dbReference type="PIRSF" id="PIRSF006806">
    <property type="entry name" value="FTHF_cligase"/>
    <property type="match status" value="1"/>
</dbReference>
<evidence type="ECO:0000256" key="7">
    <source>
        <dbReference type="RuleBase" id="RU361279"/>
    </source>
</evidence>
<reference evidence="8 9" key="1">
    <citation type="submission" date="2019-03" db="EMBL/GenBank/DDBJ databases">
        <title>Rhodosporidium diobovatum UCD-FST 08-225 genome sequencing, assembly, and annotation.</title>
        <authorList>
            <person name="Fakankun I.U."/>
            <person name="Fristensky B."/>
            <person name="Levin D.B."/>
        </authorList>
    </citation>
    <scope>NUCLEOTIDE SEQUENCE [LARGE SCALE GENOMIC DNA]</scope>
    <source>
        <strain evidence="8 9">UCD-FST 08-225</strain>
    </source>
</reference>
<evidence type="ECO:0000313" key="8">
    <source>
        <dbReference type="EMBL" id="TNY23806.1"/>
    </source>
</evidence>
<keyword evidence="2 6" id="KW-0547">Nucleotide-binding</keyword>
<evidence type="ECO:0000256" key="3">
    <source>
        <dbReference type="ARBA" id="ARBA00022840"/>
    </source>
</evidence>
<dbReference type="GO" id="GO:0005524">
    <property type="term" value="F:ATP binding"/>
    <property type="evidence" value="ECO:0007669"/>
    <property type="project" value="UniProtKB-KW"/>
</dbReference>
<evidence type="ECO:0000256" key="4">
    <source>
        <dbReference type="ARBA" id="ARBA00036539"/>
    </source>
</evidence>
<accession>A0A5C5G5P6</accession>
<dbReference type="PANTHER" id="PTHR23407:SF1">
    <property type="entry name" value="5-FORMYLTETRAHYDROFOLATE CYCLO-LIGASE"/>
    <property type="match status" value="1"/>
</dbReference>
<dbReference type="PANTHER" id="PTHR23407">
    <property type="entry name" value="ATPASE INHIBITOR/5-FORMYLTETRAHYDROFOLATE CYCLO-LIGASE"/>
    <property type="match status" value="1"/>
</dbReference>
<comment type="similarity">
    <text evidence="1 7">Belongs to the 5-formyltetrahydrofolate cyclo-ligase family.</text>
</comment>
<evidence type="ECO:0000256" key="1">
    <source>
        <dbReference type="ARBA" id="ARBA00010638"/>
    </source>
</evidence>
<dbReference type="Pfam" id="PF01812">
    <property type="entry name" value="5-FTHF_cyc-lig"/>
    <property type="match status" value="1"/>
</dbReference>
<organism evidence="8 9">
    <name type="scientific">Rhodotorula diobovata</name>
    <dbReference type="NCBI Taxonomy" id="5288"/>
    <lineage>
        <taxon>Eukaryota</taxon>
        <taxon>Fungi</taxon>
        <taxon>Dikarya</taxon>
        <taxon>Basidiomycota</taxon>
        <taxon>Pucciniomycotina</taxon>
        <taxon>Microbotryomycetes</taxon>
        <taxon>Sporidiobolales</taxon>
        <taxon>Sporidiobolaceae</taxon>
        <taxon>Rhodotorula</taxon>
    </lineage>
</organism>
<comment type="cofactor">
    <cofactor evidence="7">
        <name>Mg(2+)</name>
        <dbReference type="ChEBI" id="CHEBI:18420"/>
    </cofactor>
</comment>
<proteinExistence type="inferred from homology"/>
<dbReference type="GO" id="GO:0030272">
    <property type="term" value="F:5-formyltetrahydrofolate cyclo-ligase activity"/>
    <property type="evidence" value="ECO:0007669"/>
    <property type="project" value="UniProtKB-EC"/>
</dbReference>
<gene>
    <name evidence="8" type="ORF">DMC30DRAFT_280545</name>
</gene>
<dbReference type="GO" id="GO:0035999">
    <property type="term" value="P:tetrahydrofolate interconversion"/>
    <property type="evidence" value="ECO:0007669"/>
    <property type="project" value="TreeGrafter"/>
</dbReference>
<feature type="binding site" evidence="6">
    <location>
        <position position="67"/>
    </location>
    <ligand>
        <name>substrate</name>
    </ligand>
</feature>
<dbReference type="Gene3D" id="3.40.50.10420">
    <property type="entry name" value="NagB/RpiA/CoA transferase-like"/>
    <property type="match status" value="1"/>
</dbReference>
<dbReference type="InterPro" id="IPR024185">
    <property type="entry name" value="FTHF_cligase-like_sf"/>
</dbReference>
<dbReference type="GO" id="GO:0005739">
    <property type="term" value="C:mitochondrion"/>
    <property type="evidence" value="ECO:0007669"/>
    <property type="project" value="TreeGrafter"/>
</dbReference>
<dbReference type="GO" id="GO:0046872">
    <property type="term" value="F:metal ion binding"/>
    <property type="evidence" value="ECO:0007669"/>
    <property type="project" value="UniProtKB-KW"/>
</dbReference>
<dbReference type="AlphaFoldDB" id="A0A5C5G5P6"/>
<dbReference type="InterPro" id="IPR037171">
    <property type="entry name" value="NagB/RpiA_transferase-like"/>
</dbReference>
<keyword evidence="7" id="KW-0460">Magnesium</keyword>